<name>A0A6C0LID0_9ZZZZ</name>
<keyword evidence="1" id="KW-1133">Transmembrane helix</keyword>
<protein>
    <submittedName>
        <fullName evidence="2">Uncharacterized protein</fullName>
    </submittedName>
</protein>
<reference evidence="2" key="1">
    <citation type="journal article" date="2020" name="Nature">
        <title>Giant virus diversity and host interactions through global metagenomics.</title>
        <authorList>
            <person name="Schulz F."/>
            <person name="Roux S."/>
            <person name="Paez-Espino D."/>
            <person name="Jungbluth S."/>
            <person name="Walsh D.A."/>
            <person name="Denef V.J."/>
            <person name="McMahon K.D."/>
            <person name="Konstantinidis K.T."/>
            <person name="Eloe-Fadrosh E.A."/>
            <person name="Kyrpides N.C."/>
            <person name="Woyke T."/>
        </authorList>
    </citation>
    <scope>NUCLEOTIDE SEQUENCE</scope>
    <source>
        <strain evidence="2">GVMAG-M-3300027833-19</strain>
    </source>
</reference>
<dbReference type="AlphaFoldDB" id="A0A6C0LID0"/>
<evidence type="ECO:0000256" key="1">
    <source>
        <dbReference type="SAM" id="Phobius"/>
    </source>
</evidence>
<proteinExistence type="predicted"/>
<feature type="transmembrane region" description="Helical" evidence="1">
    <location>
        <begin position="6"/>
        <end position="23"/>
    </location>
</feature>
<sequence>MIEVSIIIIFVVLFMMCYYKEGLRSIGSSMRIGSYIHHDPQKMICYSDGEEDCNN</sequence>
<dbReference type="EMBL" id="MN740513">
    <property type="protein sequence ID" value="QHU30716.1"/>
    <property type="molecule type" value="Genomic_DNA"/>
</dbReference>
<accession>A0A6C0LID0</accession>
<organism evidence="2">
    <name type="scientific">viral metagenome</name>
    <dbReference type="NCBI Taxonomy" id="1070528"/>
    <lineage>
        <taxon>unclassified sequences</taxon>
        <taxon>metagenomes</taxon>
        <taxon>organismal metagenomes</taxon>
    </lineage>
</organism>
<keyword evidence="1" id="KW-0812">Transmembrane</keyword>
<evidence type="ECO:0000313" key="2">
    <source>
        <dbReference type="EMBL" id="QHU30716.1"/>
    </source>
</evidence>
<keyword evidence="1" id="KW-0472">Membrane</keyword>